<dbReference type="EMBL" id="VSSQ01056924">
    <property type="protein sequence ID" value="MPN10755.1"/>
    <property type="molecule type" value="Genomic_DNA"/>
</dbReference>
<evidence type="ECO:0000256" key="1">
    <source>
        <dbReference type="SAM" id="MobiDB-lite"/>
    </source>
</evidence>
<reference evidence="2" key="1">
    <citation type="submission" date="2019-08" db="EMBL/GenBank/DDBJ databases">
        <authorList>
            <person name="Kucharzyk K."/>
            <person name="Murdoch R.W."/>
            <person name="Higgins S."/>
            <person name="Loffler F."/>
        </authorList>
    </citation>
    <scope>NUCLEOTIDE SEQUENCE</scope>
</reference>
<sequence length="54" mass="6177">MENIADLPENASIVKRMDQVLKQWMKACGDEGQPTEMKATEHQFRNSRGQIGEE</sequence>
<feature type="region of interest" description="Disordered" evidence="1">
    <location>
        <begin position="31"/>
        <end position="54"/>
    </location>
</feature>
<evidence type="ECO:0000313" key="2">
    <source>
        <dbReference type="EMBL" id="MPN10755.1"/>
    </source>
</evidence>
<name>A0A645F8P5_9ZZZZ</name>
<organism evidence="2">
    <name type="scientific">bioreactor metagenome</name>
    <dbReference type="NCBI Taxonomy" id="1076179"/>
    <lineage>
        <taxon>unclassified sequences</taxon>
        <taxon>metagenomes</taxon>
        <taxon>ecological metagenomes</taxon>
    </lineage>
</organism>
<comment type="caution">
    <text evidence="2">The sequence shown here is derived from an EMBL/GenBank/DDBJ whole genome shotgun (WGS) entry which is preliminary data.</text>
</comment>
<protein>
    <submittedName>
        <fullName evidence="2">Uncharacterized protein</fullName>
    </submittedName>
</protein>
<dbReference type="AlphaFoldDB" id="A0A645F8P5"/>
<gene>
    <name evidence="2" type="ORF">SDC9_158052</name>
</gene>
<proteinExistence type="predicted"/>
<accession>A0A645F8P5</accession>